<dbReference type="FunFam" id="1.25.40.340:FF:000001">
    <property type="entry name" value="Dihydroxyacetone kinase 1"/>
    <property type="match status" value="1"/>
</dbReference>
<comment type="catalytic activity">
    <reaction evidence="9">
        <text>D-glyceraldehyde + ATP = D-glyceraldehyde 3-phosphate + ADP + H(+)</text>
        <dbReference type="Rhea" id="RHEA:13941"/>
        <dbReference type="ChEBI" id="CHEBI:15378"/>
        <dbReference type="ChEBI" id="CHEBI:17378"/>
        <dbReference type="ChEBI" id="CHEBI:30616"/>
        <dbReference type="ChEBI" id="CHEBI:59776"/>
        <dbReference type="ChEBI" id="CHEBI:456216"/>
        <dbReference type="EC" id="2.7.1.28"/>
    </reaction>
</comment>
<dbReference type="KEGG" id="ago:AGOS_AER139C"/>
<evidence type="ECO:0000256" key="3">
    <source>
        <dbReference type="ARBA" id="ARBA00008757"/>
    </source>
</evidence>
<proteinExistence type="inferred from homology"/>
<dbReference type="InParanoid" id="Q756X5"/>
<evidence type="ECO:0000256" key="11">
    <source>
        <dbReference type="PIRSR" id="PIRSR612734-1"/>
    </source>
</evidence>
<evidence type="ECO:0000256" key="4">
    <source>
        <dbReference type="ARBA" id="ARBA00022679"/>
    </source>
</evidence>
<comment type="pathway">
    <text evidence="2">Polyol metabolism; glycerol fermentation; glycerone phosphate from glycerol (oxidative route): step 2/2.</text>
</comment>
<keyword evidence="5" id="KW-0547">Nucleotide-binding</keyword>
<evidence type="ECO:0000256" key="9">
    <source>
        <dbReference type="ARBA" id="ARBA00047974"/>
    </source>
</evidence>
<evidence type="ECO:0000256" key="5">
    <source>
        <dbReference type="ARBA" id="ARBA00022741"/>
    </source>
</evidence>
<dbReference type="PROSITE" id="PS51481">
    <property type="entry name" value="DHAK"/>
    <property type="match status" value="1"/>
</dbReference>
<dbReference type="SUPFAM" id="SSF82549">
    <property type="entry name" value="DAK1/DegV-like"/>
    <property type="match status" value="1"/>
</dbReference>
<name>Q756X5_EREGS</name>
<dbReference type="GeneID" id="4621204"/>
<feature type="domain" description="DhaK" evidence="14">
    <location>
        <begin position="8"/>
        <end position="353"/>
    </location>
</feature>
<dbReference type="Gene3D" id="1.25.40.340">
    <property type="match status" value="1"/>
</dbReference>
<dbReference type="GO" id="GO:0004371">
    <property type="term" value="F:glycerone kinase activity"/>
    <property type="evidence" value="ECO:0000318"/>
    <property type="project" value="GO_Central"/>
</dbReference>
<evidence type="ECO:0000256" key="1">
    <source>
        <dbReference type="ARBA" id="ARBA00003264"/>
    </source>
</evidence>
<dbReference type="AlphaFoldDB" id="Q756X5"/>
<dbReference type="GO" id="GO:0061610">
    <property type="term" value="P:glycerol to glycerone phosphate metabolic process"/>
    <property type="evidence" value="ECO:0007669"/>
    <property type="project" value="UniProtKB-ARBA"/>
</dbReference>
<dbReference type="RefSeq" id="NP_984998.2">
    <property type="nucleotide sequence ID" value="NM_210352.2"/>
</dbReference>
<comment type="catalytic activity">
    <reaction evidence="10">
        <text>dihydroxyacetone + ATP = dihydroxyacetone phosphate + ADP + H(+)</text>
        <dbReference type="Rhea" id="RHEA:15773"/>
        <dbReference type="ChEBI" id="CHEBI:15378"/>
        <dbReference type="ChEBI" id="CHEBI:16016"/>
        <dbReference type="ChEBI" id="CHEBI:30616"/>
        <dbReference type="ChEBI" id="CHEBI:57642"/>
        <dbReference type="ChEBI" id="CHEBI:456216"/>
        <dbReference type="EC" id="2.7.1.29"/>
    </reaction>
</comment>
<dbReference type="EMBL" id="AE016818">
    <property type="protein sequence ID" value="AAS52822.2"/>
    <property type="molecule type" value="Genomic_DNA"/>
</dbReference>
<feature type="binding site" evidence="12">
    <location>
        <begin position="52"/>
        <end position="55"/>
    </location>
    <ligand>
        <name>substrate</name>
    </ligand>
</feature>
<dbReference type="FunCoup" id="Q756X5">
    <property type="interactions" value="515"/>
</dbReference>
<dbReference type="Proteomes" id="UP000000591">
    <property type="component" value="Chromosome V"/>
</dbReference>
<evidence type="ECO:0000259" key="13">
    <source>
        <dbReference type="PROSITE" id="PS51480"/>
    </source>
</evidence>
<accession>Q756X5</accession>
<feature type="binding site" evidence="12">
    <location>
        <position position="109"/>
    </location>
    <ligand>
        <name>substrate</name>
    </ligand>
</feature>
<evidence type="ECO:0000256" key="12">
    <source>
        <dbReference type="PIRSR" id="PIRSR612734-2"/>
    </source>
</evidence>
<dbReference type="GO" id="GO:0019588">
    <property type="term" value="P:anaerobic glycerol catabolic process"/>
    <property type="evidence" value="ECO:0007669"/>
    <property type="project" value="UniProtKB-UniPathway"/>
</dbReference>
<dbReference type="NCBIfam" id="TIGR02361">
    <property type="entry name" value="dak_ATP"/>
    <property type="match status" value="1"/>
</dbReference>
<comment type="function">
    <text evidence="1">Catalyzes both the phosphorylation of dihydroxyacetone and of glyceraldehyde.</text>
</comment>
<dbReference type="OrthoDB" id="1724672at2759"/>
<sequence length="588" mass="62569">MSVNKSFELDNSLRYSLHGFSLANPSVTLIEREKILYRKLTKESVALVSGGGCGHEPAHSGYVGEGMLAAAVAGDIFASPSTAQILTAIRIATKQAAGALLIVKNYTGDVLHFGLAAERARSMGIDCRVVIVGDDVAVGRTKGAGVGRRGLAGTVLVHKIAGEFARSYSADYGLDEVANVAEIVNDNLVTIGASLSHCKVPGRDFESSLTDSQMELGMGIHNEPGVQVLEPIPSTDELIEEHMLPKLLSKDDNERYYVDFSPDDEVILLVNNLGGISNYMMAALTAKVSESLAKYGIRPVRTVYGSVMTAFNGNGFSITLLNVTRSEARLQDLLQSPISLLELFDAPTSAPAWPRIDTGNDAHASGETDLVLNTPSAAPFGRFDYDFFAALVRAGSKQVRESEPHITHLDNIVGDGDCGTTLAAGAQAIEDALEQLRGLSFSEAIGQASQIIEASMGGTSGALYSILLSGICHEITELCSSPDDEVTLELLGTALQRALHALYKYSGARPGDCTMIDALEPFISSLYQERDFAKAVEAAEEGARATAKMAAKFGRASYVSDTTDVPDPGAVGFVAFLRGMRAAFEKWN</sequence>
<dbReference type="InterPro" id="IPR004006">
    <property type="entry name" value="DhaK_dom"/>
</dbReference>
<dbReference type="InterPro" id="IPR004007">
    <property type="entry name" value="DhaL_dom"/>
</dbReference>
<evidence type="ECO:0000313" key="15">
    <source>
        <dbReference type="EMBL" id="AAS52822.2"/>
    </source>
</evidence>
<dbReference type="SMART" id="SM01120">
    <property type="entry name" value="Dak2"/>
    <property type="match status" value="1"/>
</dbReference>
<feature type="active site" description="Tele-hemiaminal-histidine intermediate" evidence="11">
    <location>
        <position position="221"/>
    </location>
</feature>
<dbReference type="PANTHER" id="PTHR28629">
    <property type="entry name" value="TRIOKINASE/FMN CYCLASE"/>
    <property type="match status" value="1"/>
</dbReference>
<keyword evidence="4" id="KW-0808">Transferase</keyword>
<protein>
    <submittedName>
        <fullName evidence="15">AER139Cp</fullName>
    </submittedName>
</protein>
<dbReference type="PANTHER" id="PTHR28629:SF14">
    <property type="entry name" value="DIHYDROXYACETONE KINASE 1"/>
    <property type="match status" value="1"/>
</dbReference>
<dbReference type="Pfam" id="PF02734">
    <property type="entry name" value="Dak2"/>
    <property type="match status" value="1"/>
</dbReference>
<dbReference type="UniPathway" id="UPA00617">
    <property type="reaction ID" value="UER00669"/>
</dbReference>
<evidence type="ECO:0000256" key="8">
    <source>
        <dbReference type="ARBA" id="ARBA00022840"/>
    </source>
</evidence>
<organism evidence="15 16">
    <name type="scientific">Eremothecium gossypii (strain ATCC 10895 / CBS 109.51 / FGSC 9923 / NRRL Y-1056)</name>
    <name type="common">Yeast</name>
    <name type="synonym">Ashbya gossypii</name>
    <dbReference type="NCBI Taxonomy" id="284811"/>
    <lineage>
        <taxon>Eukaryota</taxon>
        <taxon>Fungi</taxon>
        <taxon>Dikarya</taxon>
        <taxon>Ascomycota</taxon>
        <taxon>Saccharomycotina</taxon>
        <taxon>Saccharomycetes</taxon>
        <taxon>Saccharomycetales</taxon>
        <taxon>Saccharomycetaceae</taxon>
        <taxon>Eremothecium</taxon>
    </lineage>
</organism>
<dbReference type="HOGENOM" id="CLU_017054_6_0_1"/>
<dbReference type="FunFam" id="3.30.1180.20:FF:000001">
    <property type="entry name" value="Dihydroxyacetone kinase 1"/>
    <property type="match status" value="1"/>
</dbReference>
<dbReference type="FunFam" id="3.40.50.10440:FF:000002">
    <property type="entry name" value="Dihydroxyacetone kinase"/>
    <property type="match status" value="1"/>
</dbReference>
<evidence type="ECO:0000256" key="6">
    <source>
        <dbReference type="ARBA" id="ARBA00022777"/>
    </source>
</evidence>
<comment type="similarity">
    <text evidence="3">Belongs to the dihydroxyacetone kinase (DAK) family.</text>
</comment>
<feature type="domain" description="DhaL" evidence="13">
    <location>
        <begin position="386"/>
        <end position="582"/>
    </location>
</feature>
<keyword evidence="8" id="KW-0067">ATP-binding</keyword>
<dbReference type="InterPro" id="IPR036117">
    <property type="entry name" value="DhaL_dom_sf"/>
</dbReference>
<evidence type="ECO:0000259" key="14">
    <source>
        <dbReference type="PROSITE" id="PS51481"/>
    </source>
</evidence>
<dbReference type="GO" id="GO:0019563">
    <property type="term" value="P:glycerol catabolic process"/>
    <property type="evidence" value="ECO:0000318"/>
    <property type="project" value="GO_Central"/>
</dbReference>
<reference evidence="16" key="2">
    <citation type="journal article" date="2013" name="G3 (Bethesda)">
        <title>Genomes of Ashbya fungi isolated from insects reveal four mating-type loci, numerous translocations, lack of transposons, and distinct gene duplications.</title>
        <authorList>
            <person name="Dietrich F.S."/>
            <person name="Voegeli S."/>
            <person name="Kuo S."/>
            <person name="Philippsen P."/>
        </authorList>
    </citation>
    <scope>GENOME REANNOTATION</scope>
    <source>
        <strain evidence="16">ATCC 10895 / CBS 109.51 / FGSC 9923 / NRRL Y-1056</strain>
    </source>
</reference>
<evidence type="ECO:0000313" key="16">
    <source>
        <dbReference type="Proteomes" id="UP000000591"/>
    </source>
</evidence>
<dbReference type="GO" id="GO:0050354">
    <property type="term" value="F:triokinase activity"/>
    <property type="evidence" value="ECO:0007669"/>
    <property type="project" value="UniProtKB-EC"/>
</dbReference>
<feature type="binding site" evidence="12">
    <location>
        <position position="104"/>
    </location>
    <ligand>
        <name>substrate</name>
    </ligand>
</feature>
<evidence type="ECO:0000256" key="7">
    <source>
        <dbReference type="ARBA" id="ARBA00022798"/>
    </source>
</evidence>
<reference evidence="15 16" key="1">
    <citation type="journal article" date="2004" name="Science">
        <title>The Ashbya gossypii genome as a tool for mapping the ancient Saccharomyces cerevisiae genome.</title>
        <authorList>
            <person name="Dietrich F.S."/>
            <person name="Voegeli S."/>
            <person name="Brachat S."/>
            <person name="Lerch A."/>
            <person name="Gates K."/>
            <person name="Steiner S."/>
            <person name="Mohr C."/>
            <person name="Pohlmann R."/>
            <person name="Luedi P."/>
            <person name="Choi S."/>
            <person name="Wing R.A."/>
            <person name="Flavier A."/>
            <person name="Gaffney T.D."/>
            <person name="Philippsen P."/>
        </authorList>
    </citation>
    <scope>NUCLEOTIDE SEQUENCE [LARGE SCALE GENOMIC DNA]</scope>
    <source>
        <strain evidence="16">ATCC 10895 / CBS 109.51 / FGSC 9923 / NRRL Y-1056</strain>
    </source>
</reference>
<dbReference type="GO" id="GO:0005524">
    <property type="term" value="F:ATP binding"/>
    <property type="evidence" value="ECO:0007669"/>
    <property type="project" value="UniProtKB-KW"/>
</dbReference>
<dbReference type="InterPro" id="IPR050861">
    <property type="entry name" value="Dihydroxyacetone_Kinase"/>
</dbReference>
<dbReference type="SUPFAM" id="SSF101473">
    <property type="entry name" value="DhaL-like"/>
    <property type="match status" value="1"/>
</dbReference>
<dbReference type="InterPro" id="IPR012734">
    <property type="entry name" value="DhaK_ATP"/>
</dbReference>
<keyword evidence="6" id="KW-0418">Kinase</keyword>
<dbReference type="PROSITE" id="PS51480">
    <property type="entry name" value="DHAL"/>
    <property type="match status" value="1"/>
</dbReference>
<dbReference type="STRING" id="284811.Q756X5"/>
<gene>
    <name evidence="15" type="ORF">AGOS_AER139C</name>
</gene>
<dbReference type="Gene3D" id="3.40.50.10440">
    <property type="entry name" value="Dihydroxyacetone kinase, domain 1"/>
    <property type="match status" value="1"/>
</dbReference>
<dbReference type="Gene3D" id="3.30.1180.20">
    <property type="entry name" value="Dihydroxyacetone kinase, domain 2"/>
    <property type="match status" value="1"/>
</dbReference>
<dbReference type="eggNOG" id="KOG2426">
    <property type="taxonomic scope" value="Eukaryota"/>
</dbReference>
<evidence type="ECO:0000256" key="2">
    <source>
        <dbReference type="ARBA" id="ARBA00004778"/>
    </source>
</evidence>
<evidence type="ECO:0000256" key="10">
    <source>
        <dbReference type="ARBA" id="ARBA00048898"/>
    </source>
</evidence>
<dbReference type="Pfam" id="PF02733">
    <property type="entry name" value="Dak1"/>
    <property type="match status" value="1"/>
</dbReference>
<keyword evidence="7" id="KW-0319">Glycerol metabolism</keyword>
<keyword evidence="16" id="KW-1185">Reference proteome</keyword>
<dbReference type="GO" id="GO:0005829">
    <property type="term" value="C:cytosol"/>
    <property type="evidence" value="ECO:0000318"/>
    <property type="project" value="GO_Central"/>
</dbReference>